<gene>
    <name evidence="2" type="ORF">ACFSBT_04805</name>
</gene>
<keyword evidence="1" id="KW-0812">Transmembrane</keyword>
<evidence type="ECO:0000313" key="2">
    <source>
        <dbReference type="EMBL" id="MFD1512600.1"/>
    </source>
</evidence>
<evidence type="ECO:0000256" key="1">
    <source>
        <dbReference type="SAM" id="Phobius"/>
    </source>
</evidence>
<protein>
    <submittedName>
        <fullName evidence="2">Uncharacterized protein</fullName>
    </submittedName>
</protein>
<dbReference type="EMBL" id="JBHUDC010000002">
    <property type="protein sequence ID" value="MFD1512600.1"/>
    <property type="molecule type" value="Genomic_DNA"/>
</dbReference>
<organism evidence="2 3">
    <name type="scientific">Halomarina rubra</name>
    <dbReference type="NCBI Taxonomy" id="2071873"/>
    <lineage>
        <taxon>Archaea</taxon>
        <taxon>Methanobacteriati</taxon>
        <taxon>Methanobacteriota</taxon>
        <taxon>Stenosarchaea group</taxon>
        <taxon>Halobacteria</taxon>
        <taxon>Halobacteriales</taxon>
        <taxon>Natronomonadaceae</taxon>
        <taxon>Halomarina</taxon>
    </lineage>
</organism>
<feature type="transmembrane region" description="Helical" evidence="1">
    <location>
        <begin position="36"/>
        <end position="56"/>
    </location>
</feature>
<name>A0ABD6AST7_9EURY</name>
<sequence>MFRPTRTVVGYALLFAVPVGAGLGVAVETAGRPTGLAVTLGGGVALVLFLVLLAVFSAGSVEGEA</sequence>
<accession>A0ABD6AST7</accession>
<keyword evidence="3" id="KW-1185">Reference proteome</keyword>
<comment type="caution">
    <text evidence="2">The sequence shown here is derived from an EMBL/GenBank/DDBJ whole genome shotgun (WGS) entry which is preliminary data.</text>
</comment>
<reference evidence="2 3" key="1">
    <citation type="journal article" date="2019" name="Int. J. Syst. Evol. Microbiol.">
        <title>The Global Catalogue of Microorganisms (GCM) 10K type strain sequencing project: providing services to taxonomists for standard genome sequencing and annotation.</title>
        <authorList>
            <consortium name="The Broad Institute Genomics Platform"/>
            <consortium name="The Broad Institute Genome Sequencing Center for Infectious Disease"/>
            <person name="Wu L."/>
            <person name="Ma J."/>
        </authorList>
    </citation>
    <scope>NUCLEOTIDE SEQUENCE [LARGE SCALE GENOMIC DNA]</scope>
    <source>
        <strain evidence="2 3">CGMCC 1.12563</strain>
    </source>
</reference>
<keyword evidence="1" id="KW-0472">Membrane</keyword>
<dbReference type="AlphaFoldDB" id="A0ABD6AST7"/>
<dbReference type="Proteomes" id="UP001597187">
    <property type="component" value="Unassembled WGS sequence"/>
</dbReference>
<evidence type="ECO:0000313" key="3">
    <source>
        <dbReference type="Proteomes" id="UP001597187"/>
    </source>
</evidence>
<dbReference type="RefSeq" id="WP_250872570.1">
    <property type="nucleotide sequence ID" value="NZ_JALXFV010000002.1"/>
</dbReference>
<keyword evidence="1" id="KW-1133">Transmembrane helix</keyword>
<proteinExistence type="predicted"/>